<sequence length="94" mass="10922">MPFKRMNSPANDFRFSLSAAKFASEYDPKYTVLRVLVAGVMHTLKLQVLYSPSRYVGELVVLESRLVRLKRRLLDGKRNVWPRTSRHPDKTADE</sequence>
<protein>
    <submittedName>
        <fullName evidence="1">Uncharacterized protein</fullName>
    </submittedName>
</protein>
<gene>
    <name evidence="1" type="ORF">PM001_LOCUS20906</name>
</gene>
<name>A0AAV1UN54_9STRA</name>
<dbReference type="EMBL" id="CAKLBY020000222">
    <property type="protein sequence ID" value="CAK7935756.1"/>
    <property type="molecule type" value="Genomic_DNA"/>
</dbReference>
<evidence type="ECO:0000313" key="1">
    <source>
        <dbReference type="EMBL" id="CAK7935756.1"/>
    </source>
</evidence>
<organism evidence="1 2">
    <name type="scientific">Peronospora matthiolae</name>
    <dbReference type="NCBI Taxonomy" id="2874970"/>
    <lineage>
        <taxon>Eukaryota</taxon>
        <taxon>Sar</taxon>
        <taxon>Stramenopiles</taxon>
        <taxon>Oomycota</taxon>
        <taxon>Peronosporomycetes</taxon>
        <taxon>Peronosporales</taxon>
        <taxon>Peronosporaceae</taxon>
        <taxon>Peronospora</taxon>
    </lineage>
</organism>
<accession>A0AAV1UN54</accession>
<dbReference type="AlphaFoldDB" id="A0AAV1UN54"/>
<reference evidence="1" key="1">
    <citation type="submission" date="2024-01" db="EMBL/GenBank/DDBJ databases">
        <authorList>
            <person name="Webb A."/>
        </authorList>
    </citation>
    <scope>NUCLEOTIDE SEQUENCE</scope>
    <source>
        <strain evidence="1">Pm1</strain>
    </source>
</reference>
<evidence type="ECO:0000313" key="2">
    <source>
        <dbReference type="Proteomes" id="UP001162060"/>
    </source>
</evidence>
<comment type="caution">
    <text evidence="1">The sequence shown here is derived from an EMBL/GenBank/DDBJ whole genome shotgun (WGS) entry which is preliminary data.</text>
</comment>
<dbReference type="Proteomes" id="UP001162060">
    <property type="component" value="Unassembled WGS sequence"/>
</dbReference>
<proteinExistence type="predicted"/>